<accession>A0ABQ9ZUY7</accession>
<keyword evidence="2" id="KW-1133">Transmembrane helix</keyword>
<proteinExistence type="predicted"/>
<name>A0ABQ9ZUY7_9CRUS</name>
<dbReference type="EMBL" id="JAOYFB010000005">
    <property type="protein sequence ID" value="KAK4016613.1"/>
    <property type="molecule type" value="Genomic_DNA"/>
</dbReference>
<keyword evidence="2" id="KW-0472">Membrane</keyword>
<evidence type="ECO:0000313" key="4">
    <source>
        <dbReference type="Proteomes" id="UP001234178"/>
    </source>
</evidence>
<feature type="compositionally biased region" description="Basic and acidic residues" evidence="1">
    <location>
        <begin position="40"/>
        <end position="52"/>
    </location>
</feature>
<keyword evidence="4" id="KW-1185">Reference proteome</keyword>
<dbReference type="Proteomes" id="UP001234178">
    <property type="component" value="Unassembled WGS sequence"/>
</dbReference>
<comment type="caution">
    <text evidence="3">The sequence shown here is derived from an EMBL/GenBank/DDBJ whole genome shotgun (WGS) entry which is preliminary data.</text>
</comment>
<reference evidence="3 4" key="1">
    <citation type="journal article" date="2023" name="Nucleic Acids Res.">
        <title>The hologenome of Daphnia magna reveals possible DNA methylation and microbiome-mediated evolution of the host genome.</title>
        <authorList>
            <person name="Chaturvedi A."/>
            <person name="Li X."/>
            <person name="Dhandapani V."/>
            <person name="Marshall H."/>
            <person name="Kissane S."/>
            <person name="Cuenca-Cambronero M."/>
            <person name="Asole G."/>
            <person name="Calvet F."/>
            <person name="Ruiz-Romero M."/>
            <person name="Marangio P."/>
            <person name="Guigo R."/>
            <person name="Rago D."/>
            <person name="Mirbahai L."/>
            <person name="Eastwood N."/>
            <person name="Colbourne J.K."/>
            <person name="Zhou J."/>
            <person name="Mallon E."/>
            <person name="Orsini L."/>
        </authorList>
    </citation>
    <scope>NUCLEOTIDE SEQUENCE [LARGE SCALE GENOMIC DNA]</scope>
    <source>
        <strain evidence="3">LRV0_1</strain>
    </source>
</reference>
<organism evidence="3 4">
    <name type="scientific">Daphnia magna</name>
    <dbReference type="NCBI Taxonomy" id="35525"/>
    <lineage>
        <taxon>Eukaryota</taxon>
        <taxon>Metazoa</taxon>
        <taxon>Ecdysozoa</taxon>
        <taxon>Arthropoda</taxon>
        <taxon>Crustacea</taxon>
        <taxon>Branchiopoda</taxon>
        <taxon>Diplostraca</taxon>
        <taxon>Cladocera</taxon>
        <taxon>Anomopoda</taxon>
        <taxon>Daphniidae</taxon>
        <taxon>Daphnia</taxon>
    </lineage>
</organism>
<feature type="region of interest" description="Disordered" evidence="1">
    <location>
        <begin position="40"/>
        <end position="60"/>
    </location>
</feature>
<feature type="transmembrane region" description="Helical" evidence="2">
    <location>
        <begin position="14"/>
        <end position="38"/>
    </location>
</feature>
<evidence type="ECO:0000256" key="1">
    <source>
        <dbReference type="SAM" id="MobiDB-lite"/>
    </source>
</evidence>
<evidence type="ECO:0000256" key="2">
    <source>
        <dbReference type="SAM" id="Phobius"/>
    </source>
</evidence>
<protein>
    <submittedName>
        <fullName evidence="3">Uncharacterized protein</fullName>
    </submittedName>
</protein>
<keyword evidence="2" id="KW-0812">Transmembrane</keyword>
<sequence>MDSKILTSQNMGEVYLLVAFVFLSVAAIRMLMSLCSNLRKQKEGRRQKDHPFASEPPDLRQNIGNRAVDVFIIDMAGETPASYYGRWNEQPPPPYEDAVRLYPLNSHS</sequence>
<evidence type="ECO:0000313" key="3">
    <source>
        <dbReference type="EMBL" id="KAK4016613.1"/>
    </source>
</evidence>
<gene>
    <name evidence="3" type="ORF">OUZ56_031572</name>
</gene>